<name>A0ABQ1EYU8_9BACL</name>
<sequence length="56" mass="6450">MEIRPCSSAITLATLLFAAKKRLIYQGGEAVFLMELPEWDGVNWEHIFILRETNEP</sequence>
<reference evidence="2" key="1">
    <citation type="journal article" date="2019" name="Int. J. Syst. Evol. Microbiol.">
        <title>The Global Catalogue of Microorganisms (GCM) 10K type strain sequencing project: providing services to taxonomists for standard genome sequencing and annotation.</title>
        <authorList>
            <consortium name="The Broad Institute Genomics Platform"/>
            <consortium name="The Broad Institute Genome Sequencing Center for Infectious Disease"/>
            <person name="Wu L."/>
            <person name="Ma J."/>
        </authorList>
    </citation>
    <scope>NUCLEOTIDE SEQUENCE [LARGE SCALE GENOMIC DNA]</scope>
    <source>
        <strain evidence="2">CGMCC 1.15043</strain>
    </source>
</reference>
<proteinExistence type="predicted"/>
<comment type="caution">
    <text evidence="1">The sequence shown here is derived from an EMBL/GenBank/DDBJ whole genome shotgun (WGS) entry which is preliminary data.</text>
</comment>
<evidence type="ECO:0000313" key="1">
    <source>
        <dbReference type="EMBL" id="GFZ92149.1"/>
    </source>
</evidence>
<dbReference type="Proteomes" id="UP000615455">
    <property type="component" value="Unassembled WGS sequence"/>
</dbReference>
<organism evidence="1 2">
    <name type="scientific">Paenibacillus marchantiophytorum</name>
    <dbReference type="NCBI Taxonomy" id="1619310"/>
    <lineage>
        <taxon>Bacteria</taxon>
        <taxon>Bacillati</taxon>
        <taxon>Bacillota</taxon>
        <taxon>Bacilli</taxon>
        <taxon>Bacillales</taxon>
        <taxon>Paenibacillaceae</taxon>
        <taxon>Paenibacillus</taxon>
    </lineage>
</organism>
<accession>A0ABQ1EYU8</accession>
<dbReference type="EMBL" id="BMHE01000024">
    <property type="protein sequence ID" value="GFZ92149.1"/>
    <property type="molecule type" value="Genomic_DNA"/>
</dbReference>
<keyword evidence="2" id="KW-1185">Reference proteome</keyword>
<protein>
    <submittedName>
        <fullName evidence="1">Uncharacterized protein</fullName>
    </submittedName>
</protein>
<gene>
    <name evidence="1" type="ORF">GCM10008018_43140</name>
</gene>
<evidence type="ECO:0000313" key="2">
    <source>
        <dbReference type="Proteomes" id="UP000615455"/>
    </source>
</evidence>